<dbReference type="AlphaFoldDB" id="A0AAV2ST04"/>
<evidence type="ECO:0000313" key="4">
    <source>
        <dbReference type="Proteomes" id="UP001497623"/>
    </source>
</evidence>
<dbReference type="SMART" id="SM00020">
    <property type="entry name" value="Tryp_SPc"/>
    <property type="match status" value="1"/>
</dbReference>
<protein>
    <recommendedName>
        <fullName evidence="2">Peptidase S1 domain-containing protein</fullName>
    </recommendedName>
</protein>
<dbReference type="InterPro" id="IPR043504">
    <property type="entry name" value="Peptidase_S1_PA_chymotrypsin"/>
</dbReference>
<comment type="caution">
    <text evidence="3">The sequence shown here is derived from an EMBL/GenBank/DDBJ whole genome shotgun (WGS) entry which is preliminary data.</text>
</comment>
<keyword evidence="1" id="KW-1015">Disulfide bond</keyword>
<dbReference type="CDD" id="cd00190">
    <property type="entry name" value="Tryp_SPc"/>
    <property type="match status" value="1"/>
</dbReference>
<evidence type="ECO:0000259" key="2">
    <source>
        <dbReference type="PROSITE" id="PS50240"/>
    </source>
</evidence>
<dbReference type="InterPro" id="IPR001254">
    <property type="entry name" value="Trypsin_dom"/>
</dbReference>
<feature type="non-terminal residue" evidence="3">
    <location>
        <position position="1"/>
    </location>
</feature>
<dbReference type="PROSITE" id="PS00135">
    <property type="entry name" value="TRYPSIN_SER"/>
    <property type="match status" value="1"/>
</dbReference>
<name>A0AAV2ST04_MEGNR</name>
<dbReference type="GO" id="GO:0004252">
    <property type="term" value="F:serine-type endopeptidase activity"/>
    <property type="evidence" value="ECO:0007669"/>
    <property type="project" value="InterPro"/>
</dbReference>
<dbReference type="PANTHER" id="PTHR24253">
    <property type="entry name" value="TRANSMEMBRANE PROTEASE SERINE"/>
    <property type="match status" value="1"/>
</dbReference>
<dbReference type="Proteomes" id="UP001497623">
    <property type="component" value="Unassembled WGS sequence"/>
</dbReference>
<gene>
    <name evidence="3" type="ORF">MNOR_LOCUS39604</name>
</gene>
<dbReference type="GO" id="GO:0006508">
    <property type="term" value="P:proteolysis"/>
    <property type="evidence" value="ECO:0007669"/>
    <property type="project" value="InterPro"/>
</dbReference>
<evidence type="ECO:0000313" key="3">
    <source>
        <dbReference type="EMBL" id="CAL4228541.1"/>
    </source>
</evidence>
<accession>A0AAV2ST04</accession>
<dbReference type="SUPFAM" id="SSF50494">
    <property type="entry name" value="Trypsin-like serine proteases"/>
    <property type="match status" value="1"/>
</dbReference>
<proteinExistence type="predicted"/>
<sequence>IDGYDVALIELWNPINFKLSEARPVCLPTAGSYYDQVEATVVGWGITSWFSYLPSHVLMEVDIPTITNEKCDKIYSGFKIKDNMICAGYDDRGTGGCLGDSGGPLLTKEDEHYTQIGILSFATDRMFSNPGCRAATGYTRVNSVLDWIEETSKSGKTCQS</sequence>
<dbReference type="EMBL" id="CAXKWB010105718">
    <property type="protein sequence ID" value="CAL4228541.1"/>
    <property type="molecule type" value="Genomic_DNA"/>
</dbReference>
<keyword evidence="4" id="KW-1185">Reference proteome</keyword>
<dbReference type="PANTHER" id="PTHR24253:SF153">
    <property type="entry name" value="SERINE PROTEASE HEPSIN"/>
    <property type="match status" value="1"/>
</dbReference>
<organism evidence="3 4">
    <name type="scientific">Meganyctiphanes norvegica</name>
    <name type="common">Northern krill</name>
    <name type="synonym">Thysanopoda norvegica</name>
    <dbReference type="NCBI Taxonomy" id="48144"/>
    <lineage>
        <taxon>Eukaryota</taxon>
        <taxon>Metazoa</taxon>
        <taxon>Ecdysozoa</taxon>
        <taxon>Arthropoda</taxon>
        <taxon>Crustacea</taxon>
        <taxon>Multicrustacea</taxon>
        <taxon>Malacostraca</taxon>
        <taxon>Eumalacostraca</taxon>
        <taxon>Eucarida</taxon>
        <taxon>Euphausiacea</taxon>
        <taxon>Euphausiidae</taxon>
        <taxon>Meganyctiphanes</taxon>
    </lineage>
</organism>
<dbReference type="Pfam" id="PF00089">
    <property type="entry name" value="Trypsin"/>
    <property type="match status" value="1"/>
</dbReference>
<evidence type="ECO:0000256" key="1">
    <source>
        <dbReference type="ARBA" id="ARBA00023157"/>
    </source>
</evidence>
<feature type="domain" description="Peptidase S1" evidence="2">
    <location>
        <begin position="1"/>
        <end position="153"/>
    </location>
</feature>
<dbReference type="Gene3D" id="2.40.10.10">
    <property type="entry name" value="Trypsin-like serine proteases"/>
    <property type="match status" value="1"/>
</dbReference>
<dbReference type="InterPro" id="IPR009003">
    <property type="entry name" value="Peptidase_S1_PA"/>
</dbReference>
<dbReference type="PROSITE" id="PS50240">
    <property type="entry name" value="TRYPSIN_DOM"/>
    <property type="match status" value="1"/>
</dbReference>
<reference evidence="3 4" key="1">
    <citation type="submission" date="2024-05" db="EMBL/GenBank/DDBJ databases">
        <authorList>
            <person name="Wallberg A."/>
        </authorList>
    </citation>
    <scope>NUCLEOTIDE SEQUENCE [LARGE SCALE GENOMIC DNA]</scope>
</reference>
<dbReference type="InterPro" id="IPR033116">
    <property type="entry name" value="TRYPSIN_SER"/>
</dbReference>